<evidence type="ECO:0000313" key="2">
    <source>
        <dbReference type="EMBL" id="MFC4990015.1"/>
    </source>
</evidence>
<dbReference type="Gene3D" id="1.10.150.650">
    <property type="match status" value="1"/>
</dbReference>
<dbReference type="InterPro" id="IPR003141">
    <property type="entry name" value="Pol/His_phosphatase_N"/>
</dbReference>
<accession>A0ABD5QK93</accession>
<dbReference type="PANTHER" id="PTHR42924:SF18">
    <property type="entry name" value="POLYMERASE_HISTIDINOL PHOSPHATASE N-TERMINAL DOMAIN-CONTAINING PROTEIN"/>
    <property type="match status" value="1"/>
</dbReference>
<dbReference type="AlphaFoldDB" id="A0ABD5QK93"/>
<dbReference type="InterPro" id="IPR004013">
    <property type="entry name" value="PHP_dom"/>
</dbReference>
<name>A0ABD5QK93_9EURY</name>
<dbReference type="RefSeq" id="WP_224827692.1">
    <property type="nucleotide sequence ID" value="NZ_JAIVEF010000002.1"/>
</dbReference>
<dbReference type="Proteomes" id="UP001595925">
    <property type="component" value="Unassembled WGS sequence"/>
</dbReference>
<dbReference type="PANTHER" id="PTHR42924">
    <property type="entry name" value="EXONUCLEASE"/>
    <property type="match status" value="1"/>
</dbReference>
<dbReference type="Pfam" id="PF02811">
    <property type="entry name" value="PHP"/>
    <property type="match status" value="1"/>
</dbReference>
<dbReference type="InterPro" id="IPR052018">
    <property type="entry name" value="PHP_domain"/>
</dbReference>
<reference evidence="2 3" key="1">
    <citation type="journal article" date="2019" name="Int. J. Syst. Evol. Microbiol.">
        <title>The Global Catalogue of Microorganisms (GCM) 10K type strain sequencing project: providing services to taxonomists for standard genome sequencing and annotation.</title>
        <authorList>
            <consortium name="The Broad Institute Genomics Platform"/>
            <consortium name="The Broad Institute Genome Sequencing Center for Infectious Disease"/>
            <person name="Wu L."/>
            <person name="Ma J."/>
        </authorList>
    </citation>
    <scope>NUCLEOTIDE SEQUENCE [LARGE SCALE GENOMIC DNA]</scope>
    <source>
        <strain evidence="2 3">CGMCC 1.15824</strain>
    </source>
</reference>
<dbReference type="SUPFAM" id="SSF89550">
    <property type="entry name" value="PHP domain-like"/>
    <property type="match status" value="1"/>
</dbReference>
<gene>
    <name evidence="2" type="ORF">ACFPFO_20060</name>
</gene>
<proteinExistence type="predicted"/>
<dbReference type="EMBL" id="JBHSJG010000056">
    <property type="protein sequence ID" value="MFC4990015.1"/>
    <property type="molecule type" value="Genomic_DNA"/>
</dbReference>
<evidence type="ECO:0000313" key="3">
    <source>
        <dbReference type="Proteomes" id="UP001595925"/>
    </source>
</evidence>
<sequence>MPYADLHVHTTRSDGSLELGDVPEAARAASVSVVAVTDHDRLQPFSRPIVERDGLPIVHGIELRVEPAAGERVDLLGYGVEPTPDLEAECERIQRDRRERGRRIVERVEDRLGIDLDIGIEEGIGRPHVARAIDDHPESGYDYEGAFDDLIGDDGPCFVGRSVPSFETGRRLLAAACEIVSLAHPLRYGDPEAALELTADLDAVEYEYPYGREIDPAPVERAIERHDLLVTGGSDAHDDRLGRAGLDEDEFRALGLA</sequence>
<evidence type="ECO:0000259" key="1">
    <source>
        <dbReference type="SMART" id="SM00481"/>
    </source>
</evidence>
<keyword evidence="3" id="KW-1185">Reference proteome</keyword>
<feature type="domain" description="Polymerase/histidinol phosphatase N-terminal" evidence="1">
    <location>
        <begin position="4"/>
        <end position="67"/>
    </location>
</feature>
<protein>
    <submittedName>
        <fullName evidence="2">PHP domain-containing protein</fullName>
    </submittedName>
</protein>
<comment type="caution">
    <text evidence="2">The sequence shown here is derived from an EMBL/GenBank/DDBJ whole genome shotgun (WGS) entry which is preliminary data.</text>
</comment>
<dbReference type="SMART" id="SM00481">
    <property type="entry name" value="POLIIIAc"/>
    <property type="match status" value="1"/>
</dbReference>
<organism evidence="2 3">
    <name type="scientific">Saliphagus infecundisoli</name>
    <dbReference type="NCBI Taxonomy" id="1849069"/>
    <lineage>
        <taxon>Archaea</taxon>
        <taxon>Methanobacteriati</taxon>
        <taxon>Methanobacteriota</taxon>
        <taxon>Stenosarchaea group</taxon>
        <taxon>Halobacteria</taxon>
        <taxon>Halobacteriales</taxon>
        <taxon>Natrialbaceae</taxon>
        <taxon>Saliphagus</taxon>
    </lineage>
</organism>
<dbReference type="Gene3D" id="3.20.20.140">
    <property type="entry name" value="Metal-dependent hydrolases"/>
    <property type="match status" value="1"/>
</dbReference>
<dbReference type="InterPro" id="IPR016195">
    <property type="entry name" value="Pol/histidinol_Pase-like"/>
</dbReference>